<comment type="similarity">
    <text evidence="2">Belongs to the EamA transporter family.</text>
</comment>
<evidence type="ECO:0000256" key="3">
    <source>
        <dbReference type="ARBA" id="ARBA00022448"/>
    </source>
</evidence>
<gene>
    <name evidence="10" type="ORF">BV95_02929</name>
</gene>
<evidence type="ECO:0000256" key="2">
    <source>
        <dbReference type="ARBA" id="ARBA00007362"/>
    </source>
</evidence>
<dbReference type="InterPro" id="IPR000620">
    <property type="entry name" value="EamA_dom"/>
</dbReference>
<accession>A0A081RC33</accession>
<proteinExistence type="inferred from homology"/>
<comment type="subcellular location">
    <subcellularLocation>
        <location evidence="1">Cell membrane</location>
        <topology evidence="1">Multi-pass membrane protein</topology>
    </subcellularLocation>
</comment>
<name>A0A081RC33_SPHCR</name>
<dbReference type="Gene3D" id="1.10.3730.20">
    <property type="match status" value="1"/>
</dbReference>
<evidence type="ECO:0000256" key="8">
    <source>
        <dbReference type="SAM" id="Phobius"/>
    </source>
</evidence>
<dbReference type="Pfam" id="PF00892">
    <property type="entry name" value="EamA"/>
    <property type="match status" value="1"/>
</dbReference>
<evidence type="ECO:0000313" key="10">
    <source>
        <dbReference type="EMBL" id="KEQ52756.1"/>
    </source>
</evidence>
<feature type="transmembrane region" description="Helical" evidence="8">
    <location>
        <begin position="151"/>
        <end position="173"/>
    </location>
</feature>
<feature type="transmembrane region" description="Helical" evidence="8">
    <location>
        <begin position="124"/>
        <end position="145"/>
    </location>
</feature>
<sequence>MNPGIYRHGGQFPPIGIAARLAGARWTLHLCRHVHHPASTVPGGRHPLNSQPSSEQAVRRGLIAAIAAYATWGLLPIFFRLLHHVKPVEIVSQRILWSLLLVTILLLARRNLPALWAILRDRRLVLPLAGSALMIGMNWLTYVWAVNAGHVIAASLGYFLNPLVNVGLGVLLLHERLRRGQAVAVGIAAVGAAIMAATALTTLWISIALALTFAFYGLIRKLTPVAPMTGLGVETLLLTPPAIGYLLWLSAHGGLGFGQDMTTTVLLIVTGAVTTVPLVLFATAAQRLPMATLGLLQYLAPTLQFLCGILLFGEKLTTGQMASFALIWLGLILFATDSLTAARRNRLAAA</sequence>
<dbReference type="NCBIfam" id="TIGR00688">
    <property type="entry name" value="rarD"/>
    <property type="match status" value="1"/>
</dbReference>
<keyword evidence="6 8" id="KW-1133">Transmembrane helix</keyword>
<organism evidence="10 11">
    <name type="scientific">Sphingobium chlorophenolicum</name>
    <dbReference type="NCBI Taxonomy" id="46429"/>
    <lineage>
        <taxon>Bacteria</taxon>
        <taxon>Pseudomonadati</taxon>
        <taxon>Pseudomonadota</taxon>
        <taxon>Alphaproteobacteria</taxon>
        <taxon>Sphingomonadales</taxon>
        <taxon>Sphingomonadaceae</taxon>
        <taxon>Sphingobium</taxon>
    </lineage>
</organism>
<evidence type="ECO:0000256" key="7">
    <source>
        <dbReference type="ARBA" id="ARBA00023136"/>
    </source>
</evidence>
<evidence type="ECO:0000313" key="11">
    <source>
        <dbReference type="Proteomes" id="UP000028411"/>
    </source>
</evidence>
<evidence type="ECO:0000256" key="6">
    <source>
        <dbReference type="ARBA" id="ARBA00022989"/>
    </source>
</evidence>
<comment type="caution">
    <text evidence="10">The sequence shown here is derived from an EMBL/GenBank/DDBJ whole genome shotgun (WGS) entry which is preliminary data.</text>
</comment>
<feature type="transmembrane region" description="Helical" evidence="8">
    <location>
        <begin position="263"/>
        <end position="283"/>
    </location>
</feature>
<feature type="transmembrane region" description="Helical" evidence="8">
    <location>
        <begin position="319"/>
        <end position="336"/>
    </location>
</feature>
<dbReference type="GO" id="GO:0005886">
    <property type="term" value="C:plasma membrane"/>
    <property type="evidence" value="ECO:0007669"/>
    <property type="project" value="UniProtKB-SubCell"/>
</dbReference>
<keyword evidence="3" id="KW-0813">Transport</keyword>
<feature type="transmembrane region" description="Helical" evidence="8">
    <location>
        <begin position="95"/>
        <end position="112"/>
    </location>
</feature>
<dbReference type="PANTHER" id="PTHR22911:SF137">
    <property type="entry name" value="SOLUTE CARRIER FAMILY 35 MEMBER G2-RELATED"/>
    <property type="match status" value="1"/>
</dbReference>
<feature type="transmembrane region" description="Helical" evidence="8">
    <location>
        <begin position="231"/>
        <end position="251"/>
    </location>
</feature>
<evidence type="ECO:0000256" key="5">
    <source>
        <dbReference type="ARBA" id="ARBA00022692"/>
    </source>
</evidence>
<dbReference type="InterPro" id="IPR037185">
    <property type="entry name" value="EmrE-like"/>
</dbReference>
<feature type="transmembrane region" description="Helical" evidence="8">
    <location>
        <begin position="180"/>
        <end position="197"/>
    </location>
</feature>
<keyword evidence="7 8" id="KW-0472">Membrane</keyword>
<keyword evidence="5 8" id="KW-0812">Transmembrane</keyword>
<dbReference type="PANTHER" id="PTHR22911">
    <property type="entry name" value="ACYL-MALONYL CONDENSING ENZYME-RELATED"/>
    <property type="match status" value="1"/>
</dbReference>
<dbReference type="Proteomes" id="UP000028411">
    <property type="component" value="Unassembled WGS sequence"/>
</dbReference>
<dbReference type="AlphaFoldDB" id="A0A081RC33"/>
<evidence type="ECO:0000259" key="9">
    <source>
        <dbReference type="Pfam" id="PF00892"/>
    </source>
</evidence>
<protein>
    <submittedName>
        <fullName evidence="10">RarD protein, DMT superfamily transporter</fullName>
    </submittedName>
</protein>
<dbReference type="PATRIC" id="fig|46429.4.peg.2903"/>
<evidence type="ECO:0000256" key="1">
    <source>
        <dbReference type="ARBA" id="ARBA00004651"/>
    </source>
</evidence>
<dbReference type="InterPro" id="IPR004626">
    <property type="entry name" value="RarD"/>
</dbReference>
<dbReference type="eggNOG" id="COG2962">
    <property type="taxonomic scope" value="Bacteria"/>
</dbReference>
<feature type="domain" description="EamA" evidence="9">
    <location>
        <begin position="60"/>
        <end position="195"/>
    </location>
</feature>
<evidence type="ECO:0000256" key="4">
    <source>
        <dbReference type="ARBA" id="ARBA00022475"/>
    </source>
</evidence>
<feature type="transmembrane region" description="Helical" evidence="8">
    <location>
        <begin position="295"/>
        <end position="313"/>
    </location>
</feature>
<dbReference type="EMBL" id="JFHR01000035">
    <property type="protein sequence ID" value="KEQ52756.1"/>
    <property type="molecule type" value="Genomic_DNA"/>
</dbReference>
<reference evidence="10 11" key="1">
    <citation type="submission" date="2014-02" db="EMBL/GenBank/DDBJ databases">
        <title>Whole genome sequence of Sphingobium chlorophenolicum NBRC 16172.</title>
        <authorList>
            <person name="Gan H.M."/>
            <person name="Gan H.Y."/>
            <person name="Chew T.H."/>
            <person name="Savka M.A."/>
        </authorList>
    </citation>
    <scope>NUCLEOTIDE SEQUENCE [LARGE SCALE GENOMIC DNA]</scope>
    <source>
        <strain evidence="10 11">NBRC 16172</strain>
    </source>
</reference>
<keyword evidence="4" id="KW-1003">Cell membrane</keyword>
<dbReference type="SUPFAM" id="SSF103481">
    <property type="entry name" value="Multidrug resistance efflux transporter EmrE"/>
    <property type="match status" value="2"/>
</dbReference>
<feature type="transmembrane region" description="Helical" evidence="8">
    <location>
        <begin position="62"/>
        <end position="83"/>
    </location>
</feature>